<feature type="region of interest" description="Disordered" evidence="1">
    <location>
        <begin position="148"/>
        <end position="199"/>
    </location>
</feature>
<name>A0AAU9IG15_9CILI</name>
<dbReference type="EMBL" id="CAJZBQ010000009">
    <property type="protein sequence ID" value="CAG9313052.1"/>
    <property type="molecule type" value="Genomic_DNA"/>
</dbReference>
<sequence length="199" mass="22345">MQGIPEFQQNIISLDGYATTGFVATTNILIVCRVKPDPSDYKLEIAATDVKQNYWECIWGIHEFNHHQDTIGVTQKNWRVYFDLLATALANKPILATIRDRDLCLQIEYPIAQAQLRGEIILKNTPDERRTNITDLVFRGIAGLEPKVSLKRPRPSSPELSQMMSQPKPVEIPKAPKVKAKAGGLKKKPKSKQIGSKIA</sequence>
<accession>A0AAU9IG15</accession>
<dbReference type="AlphaFoldDB" id="A0AAU9IG15"/>
<evidence type="ECO:0000313" key="3">
    <source>
        <dbReference type="Proteomes" id="UP001162131"/>
    </source>
</evidence>
<feature type="compositionally biased region" description="Basic residues" evidence="1">
    <location>
        <begin position="176"/>
        <end position="191"/>
    </location>
</feature>
<gene>
    <name evidence="2" type="ORF">BSTOLATCC_MIC7837</name>
</gene>
<comment type="caution">
    <text evidence="2">The sequence shown here is derived from an EMBL/GenBank/DDBJ whole genome shotgun (WGS) entry which is preliminary data.</text>
</comment>
<reference evidence="2" key="1">
    <citation type="submission" date="2021-09" db="EMBL/GenBank/DDBJ databases">
        <authorList>
            <consortium name="AG Swart"/>
            <person name="Singh M."/>
            <person name="Singh A."/>
            <person name="Seah K."/>
            <person name="Emmerich C."/>
        </authorList>
    </citation>
    <scope>NUCLEOTIDE SEQUENCE</scope>
    <source>
        <strain evidence="2">ATCC30299</strain>
    </source>
</reference>
<evidence type="ECO:0000256" key="1">
    <source>
        <dbReference type="SAM" id="MobiDB-lite"/>
    </source>
</evidence>
<proteinExistence type="predicted"/>
<dbReference type="Proteomes" id="UP001162131">
    <property type="component" value="Unassembled WGS sequence"/>
</dbReference>
<organism evidence="2 3">
    <name type="scientific">Blepharisma stoltei</name>
    <dbReference type="NCBI Taxonomy" id="1481888"/>
    <lineage>
        <taxon>Eukaryota</taxon>
        <taxon>Sar</taxon>
        <taxon>Alveolata</taxon>
        <taxon>Ciliophora</taxon>
        <taxon>Postciliodesmatophora</taxon>
        <taxon>Heterotrichea</taxon>
        <taxon>Heterotrichida</taxon>
        <taxon>Blepharismidae</taxon>
        <taxon>Blepharisma</taxon>
    </lineage>
</organism>
<keyword evidence="3" id="KW-1185">Reference proteome</keyword>
<protein>
    <submittedName>
        <fullName evidence="2">Uncharacterized protein</fullName>
    </submittedName>
</protein>
<evidence type="ECO:0000313" key="2">
    <source>
        <dbReference type="EMBL" id="CAG9313052.1"/>
    </source>
</evidence>